<sequence length="448" mass="50869">MISACFILNPKGQPIAVREYRADLPKGFMQEFGERVIHQEDAEANFVAPVFEANGVIYAHTQHYGLHYACASVQDANAFVMIEYLNQLAKVFNSYFDKATEEAIQDNITIVYELLDETMDYGYPQTLEPDVLKAFIQQRSLLDNLIEKITAKKQQQVMAAPPAVTGLVSWRKEGIKYRKNEAYLDVVENLDLIMTQEGKVLASTVKGAFKMRSQLTGMPNLKLGLNDRVRFDAAFGNAQNFDPSNENAAKQENIDLEDVKLHQCVKLNQFEEDKTISFIPPDGAFDLLSYRITQPNRKPTIVCQVQETKNHNGFSYNIKIETNYKSKSMAREIVIQVPVPVDADTPEFRPSVGVAKYRPPMQCLEWTIKQMPGKQTATLVASFGLPTCRVMSEELTQYTKRPITVKFDIPYYSLSGINVRYLKIHDKSGYEATPWVRYLASGVITIRR</sequence>
<dbReference type="InterPro" id="IPR022775">
    <property type="entry name" value="AP_mu_sigma_su"/>
</dbReference>
<dbReference type="Pfam" id="PF01217">
    <property type="entry name" value="Clat_adaptor_s"/>
    <property type="match status" value="1"/>
</dbReference>
<evidence type="ECO:0000313" key="8">
    <source>
        <dbReference type="EMBL" id="CAI9960335.1"/>
    </source>
</evidence>
<comment type="similarity">
    <text evidence="5">Belongs to the adaptor complexes medium subunit family.</text>
</comment>
<dbReference type="InterPro" id="IPR028565">
    <property type="entry name" value="MHD"/>
</dbReference>
<accession>A0AA86TGD3</accession>
<evidence type="ECO:0000259" key="6">
    <source>
        <dbReference type="PROSITE" id="PS51072"/>
    </source>
</evidence>
<dbReference type="AlphaFoldDB" id="A0AA86TGD3"/>
<reference evidence="9 12" key="2">
    <citation type="submission" date="2024-07" db="EMBL/GenBank/DDBJ databases">
        <authorList>
            <person name="Akdeniz Z."/>
        </authorList>
    </citation>
    <scope>NUCLEOTIDE SEQUENCE [LARGE SCALE GENOMIC DNA]</scope>
</reference>
<dbReference type="EMBL" id="CAXDID020000016">
    <property type="protein sequence ID" value="CAL5983635.1"/>
    <property type="molecule type" value="Genomic_DNA"/>
</dbReference>
<dbReference type="SUPFAM" id="SSF49447">
    <property type="entry name" value="Second domain of Mu2 adaptin subunit (ap50) of ap2 adaptor"/>
    <property type="match status" value="1"/>
</dbReference>
<dbReference type="GO" id="GO:0016192">
    <property type="term" value="P:vesicle-mediated transport"/>
    <property type="evidence" value="ECO:0007669"/>
    <property type="project" value="InterPro"/>
</dbReference>
<evidence type="ECO:0000313" key="7">
    <source>
        <dbReference type="EMBL" id="CAI9916526.1"/>
    </source>
</evidence>
<comment type="subcellular location">
    <subcellularLocation>
        <location evidence="1">Endomembrane system</location>
    </subcellularLocation>
</comment>
<dbReference type="PROSITE" id="PS51072">
    <property type="entry name" value="MHD"/>
    <property type="match status" value="1"/>
</dbReference>
<dbReference type="InterPro" id="IPR050431">
    <property type="entry name" value="Adaptor_comp_med_subunit"/>
</dbReference>
<dbReference type="Gene3D" id="2.60.40.1170">
    <property type="entry name" value="Mu homology domain, subdomain B"/>
    <property type="match status" value="2"/>
</dbReference>
<dbReference type="InterPro" id="IPR011012">
    <property type="entry name" value="Longin-like_dom_sf"/>
</dbReference>
<dbReference type="Pfam" id="PF00928">
    <property type="entry name" value="Adap_comp_sub"/>
    <property type="match status" value="1"/>
</dbReference>
<keyword evidence="3 5" id="KW-0653">Protein transport</keyword>
<dbReference type="EMBL" id="CAXDID020000051">
    <property type="protein sequence ID" value="CAL6005488.1"/>
    <property type="molecule type" value="Genomic_DNA"/>
</dbReference>
<dbReference type="PROSITE" id="PS00991">
    <property type="entry name" value="CLAT_ADAPTOR_M_2"/>
    <property type="match status" value="1"/>
</dbReference>
<dbReference type="CDD" id="cd09250">
    <property type="entry name" value="AP-1_Mu1_Cterm"/>
    <property type="match status" value="1"/>
</dbReference>
<evidence type="ECO:0000256" key="2">
    <source>
        <dbReference type="ARBA" id="ARBA00022448"/>
    </source>
</evidence>
<dbReference type="SUPFAM" id="SSF64356">
    <property type="entry name" value="SNARE-like"/>
    <property type="match status" value="1"/>
</dbReference>
<evidence type="ECO:0000313" key="10">
    <source>
        <dbReference type="EMBL" id="CAL6005488.1"/>
    </source>
</evidence>
<dbReference type="GO" id="GO:0012505">
    <property type="term" value="C:endomembrane system"/>
    <property type="evidence" value="ECO:0007669"/>
    <property type="project" value="UniProtKB-SubCell"/>
</dbReference>
<dbReference type="FunFam" id="3.30.450.60:FF:000002">
    <property type="entry name" value="AP-2 complex subunit mu, putative"/>
    <property type="match status" value="1"/>
</dbReference>
<evidence type="ECO:0000313" key="9">
    <source>
        <dbReference type="EMBL" id="CAL5983635.1"/>
    </source>
</evidence>
<gene>
    <name evidence="10" type="ORF">HINF_LOCUS19414</name>
    <name evidence="11" type="ORF">HINF_LOCUS19900</name>
    <name evidence="7" type="ORF">HINF_LOCUS4171</name>
    <name evidence="8" type="ORF">HINF_LOCUS47980</name>
    <name evidence="9" type="ORF">HINF_LOCUS7714</name>
</gene>
<dbReference type="EMBL" id="CAXDID020000053">
    <property type="protein sequence ID" value="CAL6005974.1"/>
    <property type="molecule type" value="Genomic_DNA"/>
</dbReference>
<dbReference type="PRINTS" id="PR00314">
    <property type="entry name" value="CLATHRINADPT"/>
</dbReference>
<dbReference type="Proteomes" id="UP001642409">
    <property type="component" value="Unassembled WGS sequence"/>
</dbReference>
<dbReference type="GO" id="GO:0030131">
    <property type="term" value="C:clathrin adaptor complex"/>
    <property type="evidence" value="ECO:0007669"/>
    <property type="project" value="UniProtKB-UniRule"/>
</dbReference>
<dbReference type="PANTHER" id="PTHR10529">
    <property type="entry name" value="AP COMPLEX SUBUNIT MU"/>
    <property type="match status" value="1"/>
</dbReference>
<evidence type="ECO:0000313" key="12">
    <source>
        <dbReference type="Proteomes" id="UP001642409"/>
    </source>
</evidence>
<organism evidence="7">
    <name type="scientific">Hexamita inflata</name>
    <dbReference type="NCBI Taxonomy" id="28002"/>
    <lineage>
        <taxon>Eukaryota</taxon>
        <taxon>Metamonada</taxon>
        <taxon>Diplomonadida</taxon>
        <taxon>Hexamitidae</taxon>
        <taxon>Hexamitinae</taxon>
        <taxon>Hexamita</taxon>
    </lineage>
</organism>
<evidence type="ECO:0000256" key="4">
    <source>
        <dbReference type="ARBA" id="ARBA00023136"/>
    </source>
</evidence>
<feature type="domain" description="MHD" evidence="6">
    <location>
        <begin position="179"/>
        <end position="448"/>
    </location>
</feature>
<keyword evidence="4" id="KW-0472">Membrane</keyword>
<keyword evidence="12" id="KW-1185">Reference proteome</keyword>
<dbReference type="EMBL" id="CATOUU010000931">
    <property type="protein sequence ID" value="CAI9960335.1"/>
    <property type="molecule type" value="Genomic_DNA"/>
</dbReference>
<keyword evidence="2 5" id="KW-0813">Transport</keyword>
<dbReference type="PROSITE" id="PS00990">
    <property type="entry name" value="CLAT_ADAPTOR_M_1"/>
    <property type="match status" value="1"/>
</dbReference>
<dbReference type="EMBL" id="CATOUU010000108">
    <property type="protein sequence ID" value="CAI9916526.1"/>
    <property type="molecule type" value="Genomic_DNA"/>
</dbReference>
<proteinExistence type="inferred from homology"/>
<name>A0AA86TGD3_9EUKA</name>
<comment type="caution">
    <text evidence="7">The sequence shown here is derived from an EMBL/GenBank/DDBJ whole genome shotgun (WGS) entry which is preliminary data.</text>
</comment>
<evidence type="ECO:0000256" key="3">
    <source>
        <dbReference type="ARBA" id="ARBA00022927"/>
    </source>
</evidence>
<evidence type="ECO:0000256" key="1">
    <source>
        <dbReference type="ARBA" id="ARBA00004308"/>
    </source>
</evidence>
<reference evidence="7" key="1">
    <citation type="submission" date="2023-06" db="EMBL/GenBank/DDBJ databases">
        <authorList>
            <person name="Kurt Z."/>
        </authorList>
    </citation>
    <scope>NUCLEOTIDE SEQUENCE</scope>
</reference>
<dbReference type="Gene3D" id="3.30.450.60">
    <property type="match status" value="1"/>
</dbReference>
<evidence type="ECO:0000313" key="11">
    <source>
        <dbReference type="EMBL" id="CAL6005974.1"/>
    </source>
</evidence>
<protein>
    <submittedName>
        <fullName evidence="7">Adaptin</fullName>
    </submittedName>
</protein>
<dbReference type="GO" id="GO:0006886">
    <property type="term" value="P:intracellular protein transport"/>
    <property type="evidence" value="ECO:0007669"/>
    <property type="project" value="UniProtKB-UniRule"/>
</dbReference>
<dbReference type="InterPro" id="IPR018240">
    <property type="entry name" value="Clathrin_mu_CS"/>
</dbReference>
<dbReference type="InterPro" id="IPR036168">
    <property type="entry name" value="AP2_Mu_C_sf"/>
</dbReference>
<dbReference type="InterPro" id="IPR001392">
    <property type="entry name" value="Clathrin_mu"/>
</dbReference>
<evidence type="ECO:0000256" key="5">
    <source>
        <dbReference type="PIRNR" id="PIRNR005992"/>
    </source>
</evidence>
<dbReference type="PIRSF" id="PIRSF005992">
    <property type="entry name" value="Clathrin_mu"/>
    <property type="match status" value="1"/>
</dbReference>